<sequence length="178" mass="19043">MKQGKGRRVALGMMLLVALWLALWGDKTPPGAAAVRAAGTAIATSMSPAARKDAPQPPAATLRIERVRTRDALIADHSAGPAVDLFTARSWAPPPPPVAVTPAFEVEAAPPLPFQVLGKKREGDRWEIYLARDGQTFIVHEGSSIDETYKVGRIAPPTLSIVYVPLGLTQTLDIGDFE</sequence>
<accession>A0A426V6P5</accession>
<organism evidence="1 2">
    <name type="scientific">Aquabacterium soli</name>
    <dbReference type="NCBI Taxonomy" id="2493092"/>
    <lineage>
        <taxon>Bacteria</taxon>
        <taxon>Pseudomonadati</taxon>
        <taxon>Pseudomonadota</taxon>
        <taxon>Betaproteobacteria</taxon>
        <taxon>Burkholderiales</taxon>
        <taxon>Aquabacterium</taxon>
    </lineage>
</organism>
<dbReference type="RefSeq" id="WP_125245135.1">
    <property type="nucleotide sequence ID" value="NZ_RSED01000023.1"/>
</dbReference>
<keyword evidence="2" id="KW-1185">Reference proteome</keyword>
<comment type="caution">
    <text evidence="1">The sequence shown here is derived from an EMBL/GenBank/DDBJ whole genome shotgun (WGS) entry which is preliminary data.</text>
</comment>
<dbReference type="Proteomes" id="UP000269265">
    <property type="component" value="Unassembled WGS sequence"/>
</dbReference>
<dbReference type="EMBL" id="RSED01000023">
    <property type="protein sequence ID" value="RRS02408.1"/>
    <property type="molecule type" value="Genomic_DNA"/>
</dbReference>
<dbReference type="AlphaFoldDB" id="A0A426V6P5"/>
<evidence type="ECO:0008006" key="3">
    <source>
        <dbReference type="Google" id="ProtNLM"/>
    </source>
</evidence>
<dbReference type="OrthoDB" id="8564513at2"/>
<evidence type="ECO:0000313" key="2">
    <source>
        <dbReference type="Proteomes" id="UP000269265"/>
    </source>
</evidence>
<name>A0A426V6P5_9BURK</name>
<proteinExistence type="predicted"/>
<gene>
    <name evidence="1" type="ORF">EIP75_20900</name>
</gene>
<evidence type="ECO:0000313" key="1">
    <source>
        <dbReference type="EMBL" id="RRS02408.1"/>
    </source>
</evidence>
<protein>
    <recommendedName>
        <fullName evidence="3">Secretion system X translation initiation factor</fullName>
    </recommendedName>
</protein>
<reference evidence="1 2" key="1">
    <citation type="submission" date="2018-12" db="EMBL/GenBank/DDBJ databases">
        <title>The whole draft genome of Aquabacterium sp. SJQ9.</title>
        <authorList>
            <person name="Sun L."/>
            <person name="Gao X."/>
            <person name="Chen W."/>
            <person name="Huang K."/>
        </authorList>
    </citation>
    <scope>NUCLEOTIDE SEQUENCE [LARGE SCALE GENOMIC DNA]</scope>
    <source>
        <strain evidence="1 2">SJQ9</strain>
    </source>
</reference>